<comment type="function">
    <text evidence="10">Specifically catalyzes the dephosphorylation of 2-phosphoglycolate. Is involved in the dissimilation of the intracellular 2-phosphoglycolate formed during the DNA repair of 3'-phosphoglycolate ends, a major class of DNA lesions induced by oxidative stress.</text>
</comment>
<dbReference type="InterPro" id="IPR006439">
    <property type="entry name" value="HAD-SF_hydro_IA"/>
</dbReference>
<name>A0ABW4S2Z1_9RHOB</name>
<evidence type="ECO:0000256" key="9">
    <source>
        <dbReference type="ARBA" id="ARBA00023277"/>
    </source>
</evidence>
<dbReference type="NCBIfam" id="TIGR01449">
    <property type="entry name" value="PGP_bact"/>
    <property type="match status" value="1"/>
</dbReference>
<protein>
    <recommendedName>
        <fullName evidence="5 10">Phosphoglycolate phosphatase</fullName>
        <shortName evidence="10">PGP</shortName>
        <shortName evidence="10">PGPase</shortName>
        <ecNumber evidence="5 10">3.1.3.18</ecNumber>
    </recommendedName>
</protein>
<evidence type="ECO:0000256" key="2">
    <source>
        <dbReference type="ARBA" id="ARBA00001946"/>
    </source>
</evidence>
<keyword evidence="8 10" id="KW-0460">Magnesium</keyword>
<feature type="binding site" evidence="10">
    <location>
        <position position="9"/>
    </location>
    <ligand>
        <name>Mg(2+)</name>
        <dbReference type="ChEBI" id="CHEBI:18420"/>
    </ligand>
</feature>
<sequence length="218" mass="23102">MTAVIFDLDGTLVDSVPDIHRCVTLALAGEGLPPLSLPVVRGFVGNGAPILIERVIGAAGLPQDAGTLARVLGRFLDHYEDAVGLTTLYPGVADCLRRLADAEVPMALCTNKPLAPTRNVLAHFDLTAFFPIVVAGDSLPVKKPDPAPLRQAMADLGTSRAIFVGDSEVDAETASRAGVPFGLFTQGYRRTPVEALPHSFAFDGFETLAPRIMASRVR</sequence>
<dbReference type="EMBL" id="JBHUGH010000005">
    <property type="protein sequence ID" value="MFD1911955.1"/>
    <property type="molecule type" value="Genomic_DNA"/>
</dbReference>
<dbReference type="Pfam" id="PF00702">
    <property type="entry name" value="Hydrolase"/>
    <property type="match status" value="1"/>
</dbReference>
<evidence type="ECO:0000256" key="5">
    <source>
        <dbReference type="ARBA" id="ARBA00013078"/>
    </source>
</evidence>
<dbReference type="Gene3D" id="1.10.150.240">
    <property type="entry name" value="Putative phosphatase, domain 2"/>
    <property type="match status" value="1"/>
</dbReference>
<dbReference type="Gene3D" id="3.40.50.1000">
    <property type="entry name" value="HAD superfamily/HAD-like"/>
    <property type="match status" value="1"/>
</dbReference>
<evidence type="ECO:0000256" key="6">
    <source>
        <dbReference type="ARBA" id="ARBA00022723"/>
    </source>
</evidence>
<dbReference type="PRINTS" id="PR00413">
    <property type="entry name" value="HADHALOGNASE"/>
</dbReference>
<gene>
    <name evidence="11" type="primary">gph</name>
    <name evidence="11" type="ORF">ACFSGJ_06970</name>
</gene>
<dbReference type="PANTHER" id="PTHR43434">
    <property type="entry name" value="PHOSPHOGLYCOLATE PHOSPHATASE"/>
    <property type="match status" value="1"/>
</dbReference>
<dbReference type="SUPFAM" id="SSF56784">
    <property type="entry name" value="HAD-like"/>
    <property type="match status" value="1"/>
</dbReference>
<dbReference type="InterPro" id="IPR036412">
    <property type="entry name" value="HAD-like_sf"/>
</dbReference>
<proteinExistence type="inferred from homology"/>
<evidence type="ECO:0000256" key="4">
    <source>
        <dbReference type="ARBA" id="ARBA00006171"/>
    </source>
</evidence>
<dbReference type="InterPro" id="IPR023214">
    <property type="entry name" value="HAD_sf"/>
</dbReference>
<evidence type="ECO:0000313" key="11">
    <source>
        <dbReference type="EMBL" id="MFD1911955.1"/>
    </source>
</evidence>
<comment type="pathway">
    <text evidence="3 10">Organic acid metabolism; glycolate biosynthesis; glycolate from 2-phosphoglycolate: step 1/1.</text>
</comment>
<evidence type="ECO:0000256" key="7">
    <source>
        <dbReference type="ARBA" id="ARBA00022801"/>
    </source>
</evidence>
<dbReference type="NCBIfam" id="TIGR01549">
    <property type="entry name" value="HAD-SF-IA-v1"/>
    <property type="match status" value="1"/>
</dbReference>
<keyword evidence="9 10" id="KW-0119">Carbohydrate metabolism</keyword>
<keyword evidence="6 10" id="KW-0479">Metal-binding</keyword>
<feature type="active site" description="Nucleophile" evidence="10">
    <location>
        <position position="7"/>
    </location>
</feature>
<evidence type="ECO:0000256" key="8">
    <source>
        <dbReference type="ARBA" id="ARBA00022842"/>
    </source>
</evidence>
<comment type="similarity">
    <text evidence="4 10">Belongs to the HAD-like hydrolase superfamily. CbbY/CbbZ/Gph/YieH family.</text>
</comment>
<evidence type="ECO:0000256" key="3">
    <source>
        <dbReference type="ARBA" id="ARBA00004818"/>
    </source>
</evidence>
<dbReference type="GO" id="GO:0008967">
    <property type="term" value="F:phosphoglycolate phosphatase activity"/>
    <property type="evidence" value="ECO:0007669"/>
    <property type="project" value="UniProtKB-EC"/>
</dbReference>
<accession>A0ABW4S2Z1</accession>
<evidence type="ECO:0000256" key="1">
    <source>
        <dbReference type="ARBA" id="ARBA00000830"/>
    </source>
</evidence>
<reference evidence="12" key="1">
    <citation type="journal article" date="2019" name="Int. J. Syst. Evol. Microbiol.">
        <title>The Global Catalogue of Microorganisms (GCM) 10K type strain sequencing project: providing services to taxonomists for standard genome sequencing and annotation.</title>
        <authorList>
            <consortium name="The Broad Institute Genomics Platform"/>
            <consortium name="The Broad Institute Genome Sequencing Center for Infectious Disease"/>
            <person name="Wu L."/>
            <person name="Ma J."/>
        </authorList>
    </citation>
    <scope>NUCLEOTIDE SEQUENCE [LARGE SCALE GENOMIC DNA]</scope>
    <source>
        <strain evidence="12">CGMCC 4.7242</strain>
    </source>
</reference>
<keyword evidence="7 10" id="KW-0378">Hydrolase</keyword>
<organism evidence="11 12">
    <name type="scientific">Halodurantibacterium flavum</name>
    <dbReference type="NCBI Taxonomy" id="1382802"/>
    <lineage>
        <taxon>Bacteria</taxon>
        <taxon>Pseudomonadati</taxon>
        <taxon>Pseudomonadota</taxon>
        <taxon>Alphaproteobacteria</taxon>
        <taxon>Rhodobacterales</taxon>
        <taxon>Paracoccaceae</taxon>
        <taxon>Halodurantibacterium</taxon>
    </lineage>
</organism>
<dbReference type="SFLD" id="SFLDG01129">
    <property type="entry name" value="C1.5:_HAD__Beta-PGM__Phosphata"/>
    <property type="match status" value="1"/>
</dbReference>
<dbReference type="RefSeq" id="WP_390260272.1">
    <property type="nucleotide sequence ID" value="NZ_JBHUGH010000005.1"/>
</dbReference>
<comment type="catalytic activity">
    <reaction evidence="1 10">
        <text>2-phosphoglycolate + H2O = glycolate + phosphate</text>
        <dbReference type="Rhea" id="RHEA:14369"/>
        <dbReference type="ChEBI" id="CHEBI:15377"/>
        <dbReference type="ChEBI" id="CHEBI:29805"/>
        <dbReference type="ChEBI" id="CHEBI:43474"/>
        <dbReference type="ChEBI" id="CHEBI:58033"/>
        <dbReference type="EC" id="3.1.3.18"/>
    </reaction>
</comment>
<evidence type="ECO:0000313" key="12">
    <source>
        <dbReference type="Proteomes" id="UP001597353"/>
    </source>
</evidence>
<feature type="binding site" evidence="10">
    <location>
        <position position="7"/>
    </location>
    <ligand>
        <name>Mg(2+)</name>
        <dbReference type="ChEBI" id="CHEBI:18420"/>
    </ligand>
</feature>
<dbReference type="HAMAP" id="MF_00495">
    <property type="entry name" value="GPH_hydrolase_bact"/>
    <property type="match status" value="1"/>
</dbReference>
<evidence type="ECO:0000256" key="10">
    <source>
        <dbReference type="HAMAP-Rule" id="MF_00495"/>
    </source>
</evidence>
<feature type="binding site" evidence="10">
    <location>
        <position position="166"/>
    </location>
    <ligand>
        <name>Mg(2+)</name>
        <dbReference type="ChEBI" id="CHEBI:18420"/>
    </ligand>
</feature>
<comment type="cofactor">
    <cofactor evidence="2 10">
        <name>Mg(2+)</name>
        <dbReference type="ChEBI" id="CHEBI:18420"/>
    </cofactor>
</comment>
<dbReference type="Proteomes" id="UP001597353">
    <property type="component" value="Unassembled WGS sequence"/>
</dbReference>
<dbReference type="InterPro" id="IPR037512">
    <property type="entry name" value="PGPase_prok"/>
</dbReference>
<dbReference type="SFLD" id="SFLDS00003">
    <property type="entry name" value="Haloacid_Dehalogenase"/>
    <property type="match status" value="1"/>
</dbReference>
<dbReference type="PANTHER" id="PTHR43434:SF1">
    <property type="entry name" value="PHOSPHOGLYCOLATE PHOSPHATASE"/>
    <property type="match status" value="1"/>
</dbReference>
<dbReference type="InterPro" id="IPR023198">
    <property type="entry name" value="PGP-like_dom2"/>
</dbReference>
<dbReference type="InterPro" id="IPR050155">
    <property type="entry name" value="HAD-like_hydrolase_sf"/>
</dbReference>
<comment type="caution">
    <text evidence="11">The sequence shown here is derived from an EMBL/GenBank/DDBJ whole genome shotgun (WGS) entry which is preliminary data.</text>
</comment>
<keyword evidence="12" id="KW-1185">Reference proteome</keyword>
<dbReference type="EC" id="3.1.3.18" evidence="5 10"/>